<name>A0A6D2I8V5_9BRAS</name>
<reference evidence="5" key="1">
    <citation type="submission" date="2020-01" db="EMBL/GenBank/DDBJ databases">
        <authorList>
            <person name="Mishra B."/>
        </authorList>
    </citation>
    <scope>NUCLEOTIDE SEQUENCE [LARGE SCALE GENOMIC DNA]</scope>
</reference>
<feature type="domain" description="RRM" evidence="4">
    <location>
        <begin position="90"/>
        <end position="167"/>
    </location>
</feature>
<dbReference type="Pfam" id="PF00076">
    <property type="entry name" value="RRM_1"/>
    <property type="match status" value="2"/>
</dbReference>
<feature type="compositionally biased region" description="Polar residues" evidence="2">
    <location>
        <begin position="39"/>
        <end position="48"/>
    </location>
</feature>
<evidence type="ECO:0000313" key="6">
    <source>
        <dbReference type="Proteomes" id="UP000467841"/>
    </source>
</evidence>
<gene>
    <name evidence="5" type="ORF">MERR_LOCUS10548</name>
</gene>
<comment type="caution">
    <text evidence="5">The sequence shown here is derived from an EMBL/GenBank/DDBJ whole genome shotgun (WGS) entry which is preliminary data.</text>
</comment>
<dbReference type="SMART" id="SM00360">
    <property type="entry name" value="RRM"/>
    <property type="match status" value="2"/>
</dbReference>
<dbReference type="PROSITE" id="PS50102">
    <property type="entry name" value="RRM"/>
    <property type="match status" value="2"/>
</dbReference>
<keyword evidence="3" id="KW-1133">Transmembrane helix</keyword>
<keyword evidence="6" id="KW-1185">Reference proteome</keyword>
<dbReference type="InterPro" id="IPR000504">
    <property type="entry name" value="RRM_dom"/>
</dbReference>
<feature type="region of interest" description="Disordered" evidence="2">
    <location>
        <begin position="1"/>
        <end position="48"/>
    </location>
</feature>
<protein>
    <recommendedName>
        <fullName evidence="4">RRM domain-containing protein</fullName>
    </recommendedName>
</protein>
<evidence type="ECO:0000259" key="4">
    <source>
        <dbReference type="PROSITE" id="PS50102"/>
    </source>
</evidence>
<evidence type="ECO:0000256" key="2">
    <source>
        <dbReference type="SAM" id="MobiDB-lite"/>
    </source>
</evidence>
<organism evidence="5 6">
    <name type="scientific">Microthlaspi erraticum</name>
    <dbReference type="NCBI Taxonomy" id="1685480"/>
    <lineage>
        <taxon>Eukaryota</taxon>
        <taxon>Viridiplantae</taxon>
        <taxon>Streptophyta</taxon>
        <taxon>Embryophyta</taxon>
        <taxon>Tracheophyta</taxon>
        <taxon>Spermatophyta</taxon>
        <taxon>Magnoliopsida</taxon>
        <taxon>eudicotyledons</taxon>
        <taxon>Gunneridae</taxon>
        <taxon>Pentapetalae</taxon>
        <taxon>rosids</taxon>
        <taxon>malvids</taxon>
        <taxon>Brassicales</taxon>
        <taxon>Brassicaceae</taxon>
        <taxon>Coluteocarpeae</taxon>
        <taxon>Microthlaspi</taxon>
    </lineage>
</organism>
<keyword evidence="1" id="KW-0694">RNA-binding</keyword>
<dbReference type="AlphaFoldDB" id="A0A6D2I8V5"/>
<dbReference type="InterPro" id="IPR009818">
    <property type="entry name" value="PAM2_motif"/>
</dbReference>
<sequence>MSVVENADVKVDSSGENLHKSIVSPPQTKPPCPDDHNSKSNSSVKTSQTSEVDLKIEISHLDEKFSKLNPMAMEFVPPSLAYPSGLWFTNNFAVQALYPAHGVTEEQLAGLFLSCGQVVDCRICGDQKSILRFAFIEFTHEEGAMSALRLSGTAFGSHPIKVLLSKTAIAPVNPNFLPTSEDEREKCVKTVYCTNIDKKVTQMELENFFKSVCGEVQHLRLLGDDHHRTRIAFVEFTLVILFAYFPYMNFHYSVCSWL</sequence>
<feature type="domain" description="RRM" evidence="4">
    <location>
        <begin position="189"/>
        <end position="236"/>
    </location>
</feature>
<feature type="compositionally biased region" description="Basic and acidic residues" evidence="2">
    <location>
        <begin position="7"/>
        <end position="19"/>
    </location>
</feature>
<proteinExistence type="predicted"/>
<keyword evidence="3" id="KW-0472">Membrane</keyword>
<dbReference type="SUPFAM" id="SSF54928">
    <property type="entry name" value="RNA-binding domain, RBD"/>
    <property type="match status" value="1"/>
</dbReference>
<evidence type="ECO:0000256" key="3">
    <source>
        <dbReference type="SAM" id="Phobius"/>
    </source>
</evidence>
<dbReference type="PANTHER" id="PTHR32343">
    <property type="entry name" value="SERINE/ARGININE-RICH SPLICING FACTOR"/>
    <property type="match status" value="1"/>
</dbReference>
<dbReference type="GO" id="GO:0003723">
    <property type="term" value="F:RNA binding"/>
    <property type="evidence" value="ECO:0007669"/>
    <property type="project" value="UniProtKB-UniRule"/>
</dbReference>
<accession>A0A6D2I8V5</accession>
<dbReference type="InterPro" id="IPR012677">
    <property type="entry name" value="Nucleotide-bd_a/b_plait_sf"/>
</dbReference>
<dbReference type="PANTHER" id="PTHR32343:SF72">
    <property type="entry name" value="POLYADENYLATE-BINDING PROTEIN-INTERACTING PROTEIN 11"/>
    <property type="match status" value="1"/>
</dbReference>
<dbReference type="InterPro" id="IPR035979">
    <property type="entry name" value="RBD_domain_sf"/>
</dbReference>
<evidence type="ECO:0000313" key="5">
    <source>
        <dbReference type="EMBL" id="CAA7023313.1"/>
    </source>
</evidence>
<dbReference type="OrthoDB" id="7763451at2759"/>
<dbReference type="Pfam" id="PF07145">
    <property type="entry name" value="PAM2"/>
    <property type="match status" value="1"/>
</dbReference>
<dbReference type="Proteomes" id="UP000467841">
    <property type="component" value="Unassembled WGS sequence"/>
</dbReference>
<evidence type="ECO:0000256" key="1">
    <source>
        <dbReference type="PROSITE-ProRule" id="PRU00176"/>
    </source>
</evidence>
<dbReference type="EMBL" id="CACVBM020000777">
    <property type="protein sequence ID" value="CAA7023313.1"/>
    <property type="molecule type" value="Genomic_DNA"/>
</dbReference>
<feature type="transmembrane region" description="Helical" evidence="3">
    <location>
        <begin position="230"/>
        <end position="248"/>
    </location>
</feature>
<keyword evidence="3" id="KW-0812">Transmembrane</keyword>
<dbReference type="Gene3D" id="3.30.70.330">
    <property type="match status" value="2"/>
</dbReference>